<evidence type="ECO:0000256" key="1">
    <source>
        <dbReference type="ARBA" id="ARBA00004651"/>
    </source>
</evidence>
<dbReference type="Pfam" id="PF03631">
    <property type="entry name" value="Virul_fac_BrkB"/>
    <property type="match status" value="1"/>
</dbReference>
<evidence type="ECO:0000256" key="6">
    <source>
        <dbReference type="SAM" id="Phobius"/>
    </source>
</evidence>
<protein>
    <submittedName>
        <fullName evidence="7">YihY/virulence factor BrkB family protein</fullName>
    </submittedName>
</protein>
<keyword evidence="4 6" id="KW-1133">Transmembrane helix</keyword>
<evidence type="ECO:0000313" key="8">
    <source>
        <dbReference type="Proteomes" id="UP000275232"/>
    </source>
</evidence>
<reference evidence="7 8" key="1">
    <citation type="submission" date="2018-11" db="EMBL/GenBank/DDBJ databases">
        <title>Erythrobacter spongiae sp. nov., isolated from a marine sponge.</title>
        <authorList>
            <person name="Zhuang L."/>
            <person name="Luo L."/>
        </authorList>
    </citation>
    <scope>NUCLEOTIDE SEQUENCE [LARGE SCALE GENOMIC DNA]</scope>
    <source>
        <strain evidence="7 8">HN-E23</strain>
    </source>
</reference>
<evidence type="ECO:0000256" key="4">
    <source>
        <dbReference type="ARBA" id="ARBA00022989"/>
    </source>
</evidence>
<name>A0A3N5CWN1_9SPHN</name>
<keyword evidence="2" id="KW-1003">Cell membrane</keyword>
<dbReference type="PANTHER" id="PTHR30213:SF0">
    <property type="entry name" value="UPF0761 MEMBRANE PROTEIN YIHY"/>
    <property type="match status" value="1"/>
</dbReference>
<dbReference type="PIRSF" id="PIRSF035875">
    <property type="entry name" value="RNase_BN"/>
    <property type="match status" value="1"/>
</dbReference>
<dbReference type="Proteomes" id="UP000275232">
    <property type="component" value="Unassembled WGS sequence"/>
</dbReference>
<evidence type="ECO:0000256" key="5">
    <source>
        <dbReference type="ARBA" id="ARBA00023136"/>
    </source>
</evidence>
<feature type="transmembrane region" description="Helical" evidence="6">
    <location>
        <begin position="85"/>
        <end position="106"/>
    </location>
</feature>
<feature type="transmembrane region" description="Helical" evidence="6">
    <location>
        <begin position="233"/>
        <end position="254"/>
    </location>
</feature>
<dbReference type="NCBIfam" id="TIGR00765">
    <property type="entry name" value="yihY_not_rbn"/>
    <property type="match status" value="1"/>
</dbReference>
<gene>
    <name evidence="7" type="ORF">EG799_06950</name>
</gene>
<accession>A0A3N5CWN1</accession>
<dbReference type="EMBL" id="RPFZ01000001">
    <property type="protein sequence ID" value="RPF72736.1"/>
    <property type="molecule type" value="Genomic_DNA"/>
</dbReference>
<feature type="transmembrane region" description="Helical" evidence="6">
    <location>
        <begin position="21"/>
        <end position="43"/>
    </location>
</feature>
<feature type="transmembrane region" description="Helical" evidence="6">
    <location>
        <begin position="162"/>
        <end position="185"/>
    </location>
</feature>
<comment type="caution">
    <text evidence="7">The sequence shown here is derived from an EMBL/GenBank/DDBJ whole genome shotgun (WGS) entry which is preliminary data.</text>
</comment>
<comment type="subcellular location">
    <subcellularLocation>
        <location evidence="1">Cell membrane</location>
        <topology evidence="1">Multi-pass membrane protein</topology>
    </subcellularLocation>
</comment>
<evidence type="ECO:0000256" key="3">
    <source>
        <dbReference type="ARBA" id="ARBA00022692"/>
    </source>
</evidence>
<dbReference type="InterPro" id="IPR017039">
    <property type="entry name" value="Virul_fac_BrkB"/>
</dbReference>
<dbReference type="GO" id="GO:0005886">
    <property type="term" value="C:plasma membrane"/>
    <property type="evidence" value="ECO:0007669"/>
    <property type="project" value="UniProtKB-SubCell"/>
</dbReference>
<dbReference type="OrthoDB" id="9781030at2"/>
<proteinExistence type="predicted"/>
<keyword evidence="3 6" id="KW-0812">Transmembrane</keyword>
<evidence type="ECO:0000256" key="2">
    <source>
        <dbReference type="ARBA" id="ARBA00022475"/>
    </source>
</evidence>
<dbReference type="PANTHER" id="PTHR30213">
    <property type="entry name" value="INNER MEMBRANE PROTEIN YHJD"/>
    <property type="match status" value="1"/>
</dbReference>
<evidence type="ECO:0000313" key="7">
    <source>
        <dbReference type="EMBL" id="RPF72736.1"/>
    </source>
</evidence>
<sequence length="273" mass="27682">MAKDVAGRAGRNNISIVSAGVAFYVFLAMVPLLAATVLTYGLIATPAQVTQDIGALTQVMPEAAAGLFADQLESVVETSAGKKGVGLLIALGFALFGARNGAGSVLTALNISHGVAEARSLVRGNLAALAITAGGIVAVILAVLAMGVLTALTALIGGGAAIAGTAVTYLFLFGVGTAGAATLFRYAPNRPVPSWKLVLPGAILASIGWFLLTLGFGIYVANFGNYNATYGSLSAVVVLLTWLYLSAIVLLLGAELNASWGDRRPGYRGLEVG</sequence>
<dbReference type="AlphaFoldDB" id="A0A3N5CWN1"/>
<keyword evidence="5 6" id="KW-0472">Membrane</keyword>
<keyword evidence="8" id="KW-1185">Reference proteome</keyword>
<feature type="transmembrane region" description="Helical" evidence="6">
    <location>
        <begin position="126"/>
        <end position="156"/>
    </location>
</feature>
<organism evidence="7 8">
    <name type="scientific">Aurantiacibacter spongiae</name>
    <dbReference type="NCBI Taxonomy" id="2488860"/>
    <lineage>
        <taxon>Bacteria</taxon>
        <taxon>Pseudomonadati</taxon>
        <taxon>Pseudomonadota</taxon>
        <taxon>Alphaproteobacteria</taxon>
        <taxon>Sphingomonadales</taxon>
        <taxon>Erythrobacteraceae</taxon>
        <taxon>Aurantiacibacter</taxon>
    </lineage>
</organism>
<feature type="transmembrane region" description="Helical" evidence="6">
    <location>
        <begin position="197"/>
        <end position="221"/>
    </location>
</feature>